<proteinExistence type="predicted"/>
<sequence>MLVRDGEVLDRGIEFDGFRHVTRRAASGTADTEPVVVLGGSSQDGHRLDDPAQDMAEQLVAPAETGTVRRRAAVARLVRQRFAALGDRRIAVDITPSRTAAHPSVERARTCPAGPRAGVHR</sequence>
<feature type="region of interest" description="Disordered" evidence="1">
    <location>
        <begin position="24"/>
        <end position="49"/>
    </location>
</feature>
<organism evidence="2 3">
    <name type="scientific">Streptomyces tropicalis</name>
    <dbReference type="NCBI Taxonomy" id="3034234"/>
    <lineage>
        <taxon>Bacteria</taxon>
        <taxon>Bacillati</taxon>
        <taxon>Actinomycetota</taxon>
        <taxon>Actinomycetes</taxon>
        <taxon>Kitasatosporales</taxon>
        <taxon>Streptomycetaceae</taxon>
        <taxon>Streptomyces</taxon>
    </lineage>
</organism>
<evidence type="ECO:0000313" key="2">
    <source>
        <dbReference type="EMBL" id="MDF3298843.1"/>
    </source>
</evidence>
<accession>A0ABT6A2G5</accession>
<name>A0ABT6A2G5_9ACTN</name>
<gene>
    <name evidence="2" type="ORF">P3H78_09395</name>
</gene>
<comment type="caution">
    <text evidence="2">The sequence shown here is derived from an EMBL/GenBank/DDBJ whole genome shotgun (WGS) entry which is preliminary data.</text>
</comment>
<evidence type="ECO:0000256" key="1">
    <source>
        <dbReference type="SAM" id="MobiDB-lite"/>
    </source>
</evidence>
<dbReference type="RefSeq" id="WP_276108402.1">
    <property type="nucleotide sequence ID" value="NZ_JARJBB010000004.1"/>
</dbReference>
<evidence type="ECO:0000313" key="3">
    <source>
        <dbReference type="Proteomes" id="UP001221150"/>
    </source>
</evidence>
<dbReference type="EMBL" id="JARJBB010000004">
    <property type="protein sequence ID" value="MDF3298843.1"/>
    <property type="molecule type" value="Genomic_DNA"/>
</dbReference>
<reference evidence="2 3" key="1">
    <citation type="submission" date="2023-03" db="EMBL/GenBank/DDBJ databases">
        <title>Draft genome sequence of Streptomyces sp. K1PA1 isolated from peat swamp forest in Thailand.</title>
        <authorList>
            <person name="Klaysubun C."/>
            <person name="Duangmal K."/>
        </authorList>
    </citation>
    <scope>NUCLEOTIDE SEQUENCE [LARGE SCALE GENOMIC DNA]</scope>
    <source>
        <strain evidence="2 3">K1PA1</strain>
    </source>
</reference>
<feature type="region of interest" description="Disordered" evidence="1">
    <location>
        <begin position="98"/>
        <end position="121"/>
    </location>
</feature>
<dbReference type="Proteomes" id="UP001221150">
    <property type="component" value="Unassembled WGS sequence"/>
</dbReference>
<keyword evidence="3" id="KW-1185">Reference proteome</keyword>
<protein>
    <submittedName>
        <fullName evidence="2">Uncharacterized protein</fullName>
    </submittedName>
</protein>